<keyword evidence="6" id="KW-0560">Oxidoreductase</keyword>
<dbReference type="GO" id="GO:0020037">
    <property type="term" value="F:heme binding"/>
    <property type="evidence" value="ECO:0007669"/>
    <property type="project" value="InterPro"/>
</dbReference>
<dbReference type="GeneID" id="36324770"/>
<dbReference type="EMBL" id="KZ110606">
    <property type="protein sequence ID" value="OSX57957.1"/>
    <property type="molecule type" value="Genomic_DNA"/>
</dbReference>
<keyword evidence="8" id="KW-0503">Monooxygenase</keyword>
<dbReference type="PANTHER" id="PTHR24305">
    <property type="entry name" value="CYTOCHROME P450"/>
    <property type="match status" value="1"/>
</dbReference>
<comment type="pathway">
    <text evidence="2">Secondary metabolite biosynthesis.</text>
</comment>
<evidence type="ECO:0000256" key="4">
    <source>
        <dbReference type="ARBA" id="ARBA00022617"/>
    </source>
</evidence>
<evidence type="ECO:0008006" key="11">
    <source>
        <dbReference type="Google" id="ProtNLM"/>
    </source>
</evidence>
<keyword evidence="7" id="KW-0408">Iron</keyword>
<dbReference type="RefSeq" id="XP_024334751.1">
    <property type="nucleotide sequence ID" value="XM_024479820.1"/>
</dbReference>
<dbReference type="GO" id="GO:0005506">
    <property type="term" value="F:iron ion binding"/>
    <property type="evidence" value="ECO:0007669"/>
    <property type="project" value="InterPro"/>
</dbReference>
<dbReference type="PANTHER" id="PTHR24305:SF166">
    <property type="entry name" value="CYTOCHROME P450 12A4, MITOCHONDRIAL-RELATED"/>
    <property type="match status" value="1"/>
</dbReference>
<evidence type="ECO:0000313" key="9">
    <source>
        <dbReference type="EMBL" id="OSX57957.1"/>
    </source>
</evidence>
<dbReference type="STRING" id="670580.A0A1X6MNG6"/>
<evidence type="ECO:0000256" key="7">
    <source>
        <dbReference type="ARBA" id="ARBA00023004"/>
    </source>
</evidence>
<dbReference type="GO" id="GO:0004497">
    <property type="term" value="F:monooxygenase activity"/>
    <property type="evidence" value="ECO:0007669"/>
    <property type="project" value="UniProtKB-KW"/>
</dbReference>
<dbReference type="InterPro" id="IPR036396">
    <property type="entry name" value="Cyt_P450_sf"/>
</dbReference>
<keyword evidence="4" id="KW-0349">Heme</keyword>
<evidence type="ECO:0000256" key="5">
    <source>
        <dbReference type="ARBA" id="ARBA00022723"/>
    </source>
</evidence>
<dbReference type="Proteomes" id="UP000194127">
    <property type="component" value="Unassembled WGS sequence"/>
</dbReference>
<keyword evidence="10" id="KW-1185">Reference proteome</keyword>
<dbReference type="Pfam" id="PF00067">
    <property type="entry name" value="p450"/>
    <property type="match status" value="1"/>
</dbReference>
<protein>
    <recommendedName>
        <fullName evidence="11">Cytochrome P450</fullName>
    </recommendedName>
</protein>
<dbReference type="InterPro" id="IPR001128">
    <property type="entry name" value="Cyt_P450"/>
</dbReference>
<dbReference type="InterPro" id="IPR050121">
    <property type="entry name" value="Cytochrome_P450_monoxygenase"/>
</dbReference>
<evidence type="ECO:0000256" key="6">
    <source>
        <dbReference type="ARBA" id="ARBA00023002"/>
    </source>
</evidence>
<dbReference type="CDD" id="cd11069">
    <property type="entry name" value="CYP_FUM15-like"/>
    <property type="match status" value="1"/>
</dbReference>
<dbReference type="SUPFAM" id="SSF48264">
    <property type="entry name" value="Cytochrome P450"/>
    <property type="match status" value="1"/>
</dbReference>
<sequence length="621" mass="70700">MSSRIVMPGERLRLRVAMLEYVDLDRTRYTLGSERRYPRLGWLEDGRILLLPYTSSLRNLPGPPASNWLFGSINDLRASENFMLHDAWLEKYGPTLKFNIWFKIPRLLTIDTRAINYILSHSQDYPKPERTRHDLTEILGNGLVVAEGELHHREVSHSINDVVSSADGQSHSAAQDYGKTHNPAFGPAQIRELTDIFVEKAQQLRDMWRKEVAEGTARIDVQGGLTKMTLDVIGLAGKSASSVRFRSPCFNYEFSALNPDGKPNELDTAFEVMFSYLSEFERSYWPLLRSMFPILRRIPDGYTRRTAAAQKVTRRIGMQLIAEKKEAVRKAAQSSDKGVESALQSRDLLTLLIKANMSSDVPEDQRLSDDDVLARTWHKTFLVAGHETTSNATTWCLYALSHQPDVQHKLREELWGIRTDNPSMDELNALPYLDAVIRETMRLYPPVVGTFRIASKDDIIPLATPYTDSAGRVHDSVSIKKGTSFSIPIVLMNRSKALWGDDALVFRPERWESLSEAVQQIPGVWGNMMTFLGGPRACIGYRFSLVESVFRTYIELLAHLTRVFCRMKALIFTLVRSLEFEQAVPTQEIMKKIGLVQRPFVRSEMDKGTQMPLIVKPYVRD</sequence>
<comment type="cofactor">
    <cofactor evidence="1">
        <name>heme</name>
        <dbReference type="ChEBI" id="CHEBI:30413"/>
    </cofactor>
</comment>
<reference evidence="9 10" key="1">
    <citation type="submission" date="2017-04" db="EMBL/GenBank/DDBJ databases">
        <title>Genome Sequence of the Model Brown-Rot Fungus Postia placenta SB12.</title>
        <authorList>
            <consortium name="DOE Joint Genome Institute"/>
            <person name="Gaskell J."/>
            <person name="Kersten P."/>
            <person name="Larrondo L.F."/>
            <person name="Canessa P."/>
            <person name="Martinez D."/>
            <person name="Hibbett D."/>
            <person name="Schmoll M."/>
            <person name="Kubicek C.P."/>
            <person name="Martinez A.T."/>
            <person name="Yadav J."/>
            <person name="Master E."/>
            <person name="Magnuson J.K."/>
            <person name="James T."/>
            <person name="Yaver D."/>
            <person name="Berka R."/>
            <person name="Labutti K."/>
            <person name="Lipzen A."/>
            <person name="Aerts A."/>
            <person name="Barry K."/>
            <person name="Henrissat B."/>
            <person name="Blanchette R."/>
            <person name="Grigoriev I."/>
            <person name="Cullen D."/>
        </authorList>
    </citation>
    <scope>NUCLEOTIDE SEQUENCE [LARGE SCALE GENOMIC DNA]</scope>
    <source>
        <strain evidence="9 10">MAD-698-R-SB12</strain>
    </source>
</reference>
<accession>A0A1X6MNG6</accession>
<evidence type="ECO:0000256" key="1">
    <source>
        <dbReference type="ARBA" id="ARBA00001971"/>
    </source>
</evidence>
<comment type="similarity">
    <text evidence="3">Belongs to the cytochrome P450 family.</text>
</comment>
<dbReference type="PRINTS" id="PR00385">
    <property type="entry name" value="P450"/>
</dbReference>
<evidence type="ECO:0000256" key="2">
    <source>
        <dbReference type="ARBA" id="ARBA00005179"/>
    </source>
</evidence>
<dbReference type="OrthoDB" id="1470350at2759"/>
<name>A0A1X6MNG6_9APHY</name>
<evidence type="ECO:0000256" key="8">
    <source>
        <dbReference type="ARBA" id="ARBA00023033"/>
    </source>
</evidence>
<dbReference type="Gene3D" id="1.10.630.10">
    <property type="entry name" value="Cytochrome P450"/>
    <property type="match status" value="1"/>
</dbReference>
<dbReference type="GO" id="GO:0016705">
    <property type="term" value="F:oxidoreductase activity, acting on paired donors, with incorporation or reduction of molecular oxygen"/>
    <property type="evidence" value="ECO:0007669"/>
    <property type="project" value="InterPro"/>
</dbReference>
<proteinExistence type="inferred from homology"/>
<gene>
    <name evidence="9" type="ORF">POSPLADRAFT_1049697</name>
</gene>
<organism evidence="9 10">
    <name type="scientific">Postia placenta MAD-698-R-SB12</name>
    <dbReference type="NCBI Taxonomy" id="670580"/>
    <lineage>
        <taxon>Eukaryota</taxon>
        <taxon>Fungi</taxon>
        <taxon>Dikarya</taxon>
        <taxon>Basidiomycota</taxon>
        <taxon>Agaricomycotina</taxon>
        <taxon>Agaricomycetes</taxon>
        <taxon>Polyporales</taxon>
        <taxon>Adustoporiaceae</taxon>
        <taxon>Rhodonia</taxon>
    </lineage>
</organism>
<keyword evidence="5" id="KW-0479">Metal-binding</keyword>
<evidence type="ECO:0000313" key="10">
    <source>
        <dbReference type="Proteomes" id="UP000194127"/>
    </source>
</evidence>
<dbReference type="AlphaFoldDB" id="A0A1X6MNG6"/>
<evidence type="ECO:0000256" key="3">
    <source>
        <dbReference type="ARBA" id="ARBA00010617"/>
    </source>
</evidence>